<dbReference type="RefSeq" id="XP_038050034.1">
    <property type="nucleotide sequence ID" value="XM_038194106.1"/>
</dbReference>
<evidence type="ECO:0000256" key="1">
    <source>
        <dbReference type="SAM" id="MobiDB-lite"/>
    </source>
</evidence>
<dbReference type="EnsemblMetazoa" id="XM_038194104.1">
    <property type="protein sequence ID" value="XP_038050032.1"/>
    <property type="gene ID" value="LOC119723444"/>
</dbReference>
<evidence type="ECO:0000259" key="5">
    <source>
        <dbReference type="Pfam" id="PF22834"/>
    </source>
</evidence>
<dbReference type="InterPro" id="IPR053901">
    <property type="entry name" value="C5orf34-like"/>
</dbReference>
<feature type="region of interest" description="Disordered" evidence="1">
    <location>
        <begin position="165"/>
        <end position="189"/>
    </location>
</feature>
<evidence type="ECO:0000313" key="7">
    <source>
        <dbReference type="Proteomes" id="UP000887568"/>
    </source>
</evidence>
<feature type="domain" description="C5orf34-like" evidence="5">
    <location>
        <begin position="415"/>
        <end position="497"/>
    </location>
</feature>
<evidence type="ECO:0000259" key="3">
    <source>
        <dbReference type="Pfam" id="PF15025"/>
    </source>
</evidence>
<dbReference type="InterPro" id="IPR053899">
    <property type="entry name" value="C5orf34-like_2nd"/>
</dbReference>
<feature type="domain" description="C5orf34-like N-terminal" evidence="3">
    <location>
        <begin position="12"/>
        <end position="81"/>
    </location>
</feature>
<evidence type="ECO:0000259" key="4">
    <source>
        <dbReference type="Pfam" id="PF22833"/>
    </source>
</evidence>
<dbReference type="RefSeq" id="XP_038050032.1">
    <property type="nucleotide sequence ID" value="XM_038194104.1"/>
</dbReference>
<dbReference type="EnsemblMetazoa" id="XM_038194106.1">
    <property type="protein sequence ID" value="XP_038050034.1"/>
    <property type="gene ID" value="LOC119723444"/>
</dbReference>
<dbReference type="InterPro" id="IPR027830">
    <property type="entry name" value="C5orf34-like_N"/>
</dbReference>
<dbReference type="RefSeq" id="XP_038050033.1">
    <property type="nucleotide sequence ID" value="XM_038194105.1"/>
</dbReference>
<dbReference type="Pfam" id="PF22834">
    <property type="entry name" value="Polo_box_4"/>
    <property type="match status" value="1"/>
</dbReference>
<dbReference type="Pfam" id="PF15016">
    <property type="entry name" value="C5orf34_C"/>
    <property type="match status" value="1"/>
</dbReference>
<dbReference type="OMA" id="TAVISWC"/>
<reference evidence="6" key="1">
    <citation type="submission" date="2022-11" db="UniProtKB">
        <authorList>
            <consortium name="EnsemblMetazoa"/>
        </authorList>
    </citation>
    <scope>IDENTIFICATION</scope>
</reference>
<feature type="domain" description="C5orf34-like second" evidence="4">
    <location>
        <begin position="125"/>
        <end position="295"/>
    </location>
</feature>
<sequence>MTTQPPAAVTSVIIFTNDATELSFSDSTKLELSPCGASFVCQRAAKRGQHPLDGGTRIQQRTEFTTSEFKDKVCQALECRNRFAEQPYLCHQFLPDGATLQLFADIKAVKWPKSTEKLPGGRQPDGSVKVTSVDECASLLLSENKEEFTVEFLCKLSRKEFPKRTAKKHGKLNKKSERETDAVGRLSTDLQSDVNRTAVSSSLKLSHQDSPYLQTLIHRKNSLRKSETPENQSQPSVDEKCTAGAHEVSCTSQDHLSQNPEIEEIIAIKHGYTWVIQHHTVEQYPEFWKHPLHLALNFDPKQHTCTLSPKNETNKSFEGSAVSDMNTRTSQDKICLTSKVLRDLNLNKKIVNSETECIDKTSKTQQESVTDVVASTLPAPLPLTCGDSHRHKWRKDAGARGVDIVEEDVPVGQSIKVWFSNGIIYRLSRSHHPAVHIYPGDGTLIKSTAGNGGFFKHIIPHDGILEERMLCVRSLPPDCPGAKYSMAGVLRKASRLLQNMMQADLGLSPFQREEKCCWKEKSRSCPVTSPNPTVIIEESKVEGLGNFVAFSNGRVRVVFNDRTTLDMEWDFRSRVEENKQDSRQNLPVKHAAQVPRIRKSIFKSSLQKGVCQLLLPNGQHILVALENPQEYQRYVMVAVEWATWVASSPEERVNFYKFLESDSSHQDGAVQTELQKIKCFEYILEHSLSPGGGQQTQETKAINRTIGPLTKDTQMMTGVASWSSLQPTEDGSSLADPTPDFVRDALRRTSHTIRNIDSVLGKL</sequence>
<protein>
    <submittedName>
        <fullName evidence="6">Uncharacterized protein</fullName>
    </submittedName>
</protein>
<accession>A0A913ZEZ2</accession>
<evidence type="ECO:0000259" key="2">
    <source>
        <dbReference type="Pfam" id="PF15016"/>
    </source>
</evidence>
<dbReference type="InterPro" id="IPR053900">
    <property type="entry name" value="C5orf34-like_dom"/>
</dbReference>
<name>A0A913ZEZ2_PATMI</name>
<dbReference type="EnsemblMetazoa" id="XM_038194105.1">
    <property type="protein sequence ID" value="XP_038050033.1"/>
    <property type="gene ID" value="LOC119723444"/>
</dbReference>
<proteinExistence type="predicted"/>
<dbReference type="OrthoDB" id="75908at2759"/>
<dbReference type="AlphaFoldDB" id="A0A913ZEZ2"/>
<dbReference type="Pfam" id="PF22833">
    <property type="entry name" value="C5orf34_2nd"/>
    <property type="match status" value="1"/>
</dbReference>
<keyword evidence="7" id="KW-1185">Reference proteome</keyword>
<feature type="domain" description="C5orf34-like C-terminal" evidence="2">
    <location>
        <begin position="533"/>
        <end position="644"/>
    </location>
</feature>
<dbReference type="PANTHER" id="PTHR34531">
    <property type="entry name" value="ZGC:153352"/>
    <property type="match status" value="1"/>
</dbReference>
<dbReference type="Pfam" id="PF15025">
    <property type="entry name" value="C5orf34-like_N"/>
    <property type="match status" value="1"/>
</dbReference>
<dbReference type="InterPro" id="IPR027865">
    <property type="entry name" value="C5orf34-like_C"/>
</dbReference>
<evidence type="ECO:0000313" key="6">
    <source>
        <dbReference type="EnsemblMetazoa" id="XP_038050034.1"/>
    </source>
</evidence>
<dbReference type="PANTHER" id="PTHR34531:SF1">
    <property type="entry name" value="CHROMOSOME 5 OPEN READING FRAME 34"/>
    <property type="match status" value="1"/>
</dbReference>
<dbReference type="Proteomes" id="UP000887568">
    <property type="component" value="Unplaced"/>
</dbReference>
<dbReference type="GeneID" id="119723444"/>
<organism evidence="6 7">
    <name type="scientific">Patiria miniata</name>
    <name type="common">Bat star</name>
    <name type="synonym">Asterina miniata</name>
    <dbReference type="NCBI Taxonomy" id="46514"/>
    <lineage>
        <taxon>Eukaryota</taxon>
        <taxon>Metazoa</taxon>
        <taxon>Echinodermata</taxon>
        <taxon>Eleutherozoa</taxon>
        <taxon>Asterozoa</taxon>
        <taxon>Asteroidea</taxon>
        <taxon>Valvatacea</taxon>
        <taxon>Valvatida</taxon>
        <taxon>Asterinidae</taxon>
        <taxon>Patiria</taxon>
    </lineage>
</organism>